<dbReference type="InterPro" id="IPR018990">
    <property type="entry name" value="Prot_inh_I42_chagasin"/>
</dbReference>
<dbReference type="Proteomes" id="UP000621500">
    <property type="component" value="Unassembled WGS sequence"/>
</dbReference>
<keyword evidence="2" id="KW-0789">Thiol protease inhibitor</keyword>
<evidence type="ECO:0000256" key="2">
    <source>
        <dbReference type="ARBA" id="ARBA00022704"/>
    </source>
</evidence>
<keyword evidence="1" id="KW-0646">Protease inhibitor</keyword>
<organism evidence="4 5">
    <name type="scientific">Plantactinospora mayteni</name>
    <dbReference type="NCBI Taxonomy" id="566021"/>
    <lineage>
        <taxon>Bacteria</taxon>
        <taxon>Bacillati</taxon>
        <taxon>Actinomycetota</taxon>
        <taxon>Actinomycetes</taxon>
        <taxon>Micromonosporales</taxon>
        <taxon>Micromonosporaceae</taxon>
        <taxon>Plantactinospora</taxon>
    </lineage>
</organism>
<name>A0ABQ4EQH1_9ACTN</name>
<protein>
    <recommendedName>
        <fullName evidence="3">Proteinase inhibitor I42 chagasin domain-containing protein</fullName>
    </recommendedName>
</protein>
<feature type="domain" description="Proteinase inhibitor I42 chagasin" evidence="3">
    <location>
        <begin position="49"/>
        <end position="137"/>
    </location>
</feature>
<dbReference type="RefSeq" id="WP_203858411.1">
    <property type="nucleotide sequence ID" value="NZ_BAAAZQ010000001.1"/>
</dbReference>
<dbReference type="Gene3D" id="2.60.40.2020">
    <property type="match status" value="1"/>
</dbReference>
<accession>A0ABQ4EQH1</accession>
<proteinExistence type="predicted"/>
<evidence type="ECO:0000313" key="5">
    <source>
        <dbReference type="Proteomes" id="UP000621500"/>
    </source>
</evidence>
<dbReference type="InterPro" id="IPR036331">
    <property type="entry name" value="Chagasin-like_sf"/>
</dbReference>
<comment type="caution">
    <text evidence="4">The sequence shown here is derived from an EMBL/GenBank/DDBJ whole genome shotgun (WGS) entry which is preliminary data.</text>
</comment>
<sequence length="150" mass="15706">MASPKRLVLVGAALALVLVVGLTTVVGLTIRRNARYGTVLDRQATSATVESGDRFSVRVSDRGASVGDNWSATAEPANLVTLVEDELISDSLRDRIFGPAAGGGGGNRYFLFDARRSGQVAITLTNCFQGCGNEAARAASETVTWTVTVS</sequence>
<dbReference type="Pfam" id="PF09394">
    <property type="entry name" value="Inhibitor_I42"/>
    <property type="match status" value="1"/>
</dbReference>
<evidence type="ECO:0000313" key="4">
    <source>
        <dbReference type="EMBL" id="GIG96896.1"/>
    </source>
</evidence>
<evidence type="ECO:0000256" key="1">
    <source>
        <dbReference type="ARBA" id="ARBA00022690"/>
    </source>
</evidence>
<dbReference type="EMBL" id="BONX01000023">
    <property type="protein sequence ID" value="GIG96896.1"/>
    <property type="molecule type" value="Genomic_DNA"/>
</dbReference>
<gene>
    <name evidence="4" type="ORF">Pma05_34690</name>
</gene>
<reference evidence="4 5" key="1">
    <citation type="submission" date="2021-01" db="EMBL/GenBank/DDBJ databases">
        <title>Whole genome shotgun sequence of Plantactinospora mayteni NBRC 109088.</title>
        <authorList>
            <person name="Komaki H."/>
            <person name="Tamura T."/>
        </authorList>
    </citation>
    <scope>NUCLEOTIDE SEQUENCE [LARGE SCALE GENOMIC DNA]</scope>
    <source>
        <strain evidence="4 5">NBRC 109088</strain>
    </source>
</reference>
<evidence type="ECO:0000259" key="3">
    <source>
        <dbReference type="Pfam" id="PF09394"/>
    </source>
</evidence>
<keyword evidence="5" id="KW-1185">Reference proteome</keyword>